<reference evidence="3" key="1">
    <citation type="submission" date="2021-08" db="EMBL/GenBank/DDBJ databases">
        <title>WGS assembly of Ceratopteris richardii.</title>
        <authorList>
            <person name="Marchant D.B."/>
            <person name="Chen G."/>
            <person name="Jenkins J."/>
            <person name="Shu S."/>
            <person name="Leebens-Mack J."/>
            <person name="Grimwood J."/>
            <person name="Schmutz J."/>
            <person name="Soltis P."/>
            <person name="Soltis D."/>
            <person name="Chen Z.-H."/>
        </authorList>
    </citation>
    <scope>NUCLEOTIDE SEQUENCE</scope>
    <source>
        <strain evidence="3">Whitten #5841</strain>
        <tissue evidence="3">Leaf</tissue>
    </source>
</reference>
<dbReference type="Proteomes" id="UP000825935">
    <property type="component" value="Chromosome 12"/>
</dbReference>
<feature type="coiled-coil region" evidence="1">
    <location>
        <begin position="308"/>
        <end position="342"/>
    </location>
</feature>
<name>A0A8T2TNP6_CERRI</name>
<dbReference type="OrthoDB" id="8062037at2759"/>
<feature type="region of interest" description="Disordered" evidence="2">
    <location>
        <begin position="131"/>
        <end position="154"/>
    </location>
</feature>
<evidence type="ECO:0000256" key="2">
    <source>
        <dbReference type="SAM" id="MobiDB-lite"/>
    </source>
</evidence>
<evidence type="ECO:0000313" key="4">
    <source>
        <dbReference type="Proteomes" id="UP000825935"/>
    </source>
</evidence>
<evidence type="ECO:0000256" key="1">
    <source>
        <dbReference type="SAM" id="Coils"/>
    </source>
</evidence>
<sequence>MPYTDDIENLESARSLPPIMEHHENFSKTSNTTKPFRARAVDLDSRWSVDFHNSASKFSDGSMSPFSSTSNLFGSSSGGSWKPGFKLTREALKRPPATTIKLTYFSMKDRSRSKDGNDVEMLTLQPAQKVNKTTPITSPSPCGSSTNSHRSIQRSPGRKWVFEAGVITHEEQLMDIIKNLEDSRKGWERDGNYLQASIVAKQIQALKIFLENKKRTSMLDIHTREKEAAEAAYKAELSEKNKLWSERFKVFQNEVIQHAQYLKQQHVVALENFRAKMDTRVPKKPQSSRDLLNERKVQTFLGKQGKYLEAQRVKRQADRKEMEELQATRAAYQAEVELKEQVLRTKQRTEIGNLLQRAAQTRDELRRNKEHDLKCLTQRHKNIIRDLDALHKQERIKHDHRMQKIVRNFRALGGELRDLTHAMETLIVPALTELGAVEESASSILEVHCLNIGGEQR</sequence>
<dbReference type="PANTHER" id="PTHR47026">
    <property type="entry name" value="PIGMENTOSA GTPASE REGULATOR-LIKE PROTEIN, PUTATIVE-RELATED"/>
    <property type="match status" value="1"/>
</dbReference>
<proteinExistence type="predicted"/>
<dbReference type="EMBL" id="CM035417">
    <property type="protein sequence ID" value="KAH7424000.1"/>
    <property type="molecule type" value="Genomic_DNA"/>
</dbReference>
<gene>
    <name evidence="3" type="ORF">KP509_12G084900</name>
</gene>
<organism evidence="3 4">
    <name type="scientific">Ceratopteris richardii</name>
    <name type="common">Triangle waterfern</name>
    <dbReference type="NCBI Taxonomy" id="49495"/>
    <lineage>
        <taxon>Eukaryota</taxon>
        <taxon>Viridiplantae</taxon>
        <taxon>Streptophyta</taxon>
        <taxon>Embryophyta</taxon>
        <taxon>Tracheophyta</taxon>
        <taxon>Polypodiopsida</taxon>
        <taxon>Polypodiidae</taxon>
        <taxon>Polypodiales</taxon>
        <taxon>Pteridineae</taxon>
        <taxon>Pteridaceae</taxon>
        <taxon>Parkerioideae</taxon>
        <taxon>Ceratopteris</taxon>
    </lineage>
</organism>
<dbReference type="OMA" id="ITHAMES"/>
<evidence type="ECO:0000313" key="3">
    <source>
        <dbReference type="EMBL" id="KAH7424000.1"/>
    </source>
</evidence>
<dbReference type="PANTHER" id="PTHR47026:SF2">
    <property type="entry name" value="FLAGELLAR ASSOCIATED PROTEIN"/>
    <property type="match status" value="1"/>
</dbReference>
<accession>A0A8T2TNP6</accession>
<protein>
    <submittedName>
        <fullName evidence="3">Uncharacterized protein</fullName>
    </submittedName>
</protein>
<keyword evidence="4" id="KW-1185">Reference proteome</keyword>
<dbReference type="AlphaFoldDB" id="A0A8T2TNP6"/>
<keyword evidence="1" id="KW-0175">Coiled coil</keyword>
<comment type="caution">
    <text evidence="3">The sequence shown here is derived from an EMBL/GenBank/DDBJ whole genome shotgun (WGS) entry which is preliminary data.</text>
</comment>